<dbReference type="InterPro" id="IPR000200">
    <property type="entry name" value="Peptidase_C10"/>
</dbReference>
<dbReference type="EMBL" id="CACRUT010000015">
    <property type="protein sequence ID" value="VYU39449.1"/>
    <property type="molecule type" value="Genomic_DNA"/>
</dbReference>
<dbReference type="GO" id="GO:0008234">
    <property type="term" value="F:cysteine-type peptidase activity"/>
    <property type="evidence" value="ECO:0007669"/>
    <property type="project" value="InterPro"/>
</dbReference>
<dbReference type="GO" id="GO:0006508">
    <property type="term" value="P:proteolysis"/>
    <property type="evidence" value="ECO:0007669"/>
    <property type="project" value="InterPro"/>
</dbReference>
<dbReference type="InterPro" id="IPR044934">
    <property type="entry name" value="Streptopain_sf"/>
</dbReference>
<dbReference type="PRINTS" id="PR00797">
    <property type="entry name" value="STREPTOPAIN"/>
</dbReference>
<gene>
    <name evidence="1" type="primary">speB_3</name>
    <name evidence="1" type="ORF">PCLFYP37_02737</name>
</gene>
<keyword evidence="1" id="KW-0378">Hydrolase</keyword>
<name>A0A6N3EJ92_9BACT</name>
<accession>A0A6N3EJ92</accession>
<dbReference type="Gene3D" id="3.90.70.50">
    <property type="entry name" value="Peptidase C10, streptopain"/>
    <property type="match status" value="1"/>
</dbReference>
<dbReference type="EC" id="3.4.22.10" evidence="1"/>
<proteinExistence type="predicted"/>
<dbReference type="InterPro" id="IPR038765">
    <property type="entry name" value="Papain-like_cys_pep_sf"/>
</dbReference>
<dbReference type="RefSeq" id="WP_412442130.1">
    <property type="nucleotide sequence ID" value="NZ_CACRUT010000015.1"/>
</dbReference>
<protein>
    <submittedName>
        <fullName evidence="1">Streptopain</fullName>
        <ecNumber evidence="1">3.4.22.10</ecNumber>
    </submittedName>
</protein>
<dbReference type="AlphaFoldDB" id="A0A6N3EJ92"/>
<dbReference type="Pfam" id="PF01640">
    <property type="entry name" value="Peptidase_C10"/>
    <property type="match status" value="1"/>
</dbReference>
<organism evidence="1">
    <name type="scientific">Paraprevotella clara</name>
    <dbReference type="NCBI Taxonomy" id="454154"/>
    <lineage>
        <taxon>Bacteria</taxon>
        <taxon>Pseudomonadati</taxon>
        <taxon>Bacteroidota</taxon>
        <taxon>Bacteroidia</taxon>
        <taxon>Bacteroidales</taxon>
        <taxon>Prevotellaceae</taxon>
        <taxon>Paraprevotella</taxon>
    </lineage>
</organism>
<sequence>MQYNGQDATIGGHGFVIDGYDSDDLVHVNWGWGGADNGYFELYSLNPESLDIGGGGGGFKFLQRMIVGLMPQTGTPVPSCHLYMGEAEYENGTFRLGNITNSGYIFDGEITLMAEKDGTAQPFSKSYRTENEIPTEASIEFLTFSGFDPAALAPGTYRIYPAARQAGQEEWKEIRKNPNATKEFYLEVFQDGSSEWHASGREAVVNITPSGKLYSGYNADFKVEIRNEEKDSEFHNDVYALLIDIERNELMDYFPVGSFCLPALDDTTFTATRTLPAVEEGRYGIQAAILIGYGIHTISPLVEIDIEEADMAEGFNLTGGLDKASYEQDETMTYKGSIDIEGHSGDMYTDLFVIGIYPKELGDPLQYQILQVTATKEKPMHFELQFKATLQPGDYRFIVANHNGTEIAQTTYFEITEPSAIQGMAAQTADAPVYCSAPGETDIRFRYGGKVARADLYDSRGQRLLSSDKPESADGNYRITAGQLHNGIYLLRIVTASGTTHTLKFVR</sequence>
<evidence type="ECO:0000313" key="1">
    <source>
        <dbReference type="EMBL" id="VYU39449.1"/>
    </source>
</evidence>
<reference evidence="1" key="1">
    <citation type="submission" date="2019-11" db="EMBL/GenBank/DDBJ databases">
        <authorList>
            <person name="Feng L."/>
        </authorList>
    </citation>
    <scope>NUCLEOTIDE SEQUENCE</scope>
    <source>
        <strain evidence="1">PclaraLFYP37</strain>
    </source>
</reference>
<dbReference type="SUPFAM" id="SSF54001">
    <property type="entry name" value="Cysteine proteinases"/>
    <property type="match status" value="1"/>
</dbReference>